<dbReference type="Gene3D" id="2.60.120.200">
    <property type="match status" value="1"/>
</dbReference>
<gene>
    <name evidence="1" type="ORF">V8G54_018831</name>
</gene>
<evidence type="ECO:0000313" key="1">
    <source>
        <dbReference type="EMBL" id="WVZ05485.1"/>
    </source>
</evidence>
<dbReference type="InterPro" id="IPR013320">
    <property type="entry name" value="ConA-like_dom_sf"/>
</dbReference>
<dbReference type="AlphaFoldDB" id="A0AAQ3NAJ9"/>
<dbReference type="Proteomes" id="UP001374535">
    <property type="component" value="Chromosome 6"/>
</dbReference>
<evidence type="ECO:0000313" key="2">
    <source>
        <dbReference type="Proteomes" id="UP001374535"/>
    </source>
</evidence>
<organism evidence="1 2">
    <name type="scientific">Vigna mungo</name>
    <name type="common">Black gram</name>
    <name type="synonym">Phaseolus mungo</name>
    <dbReference type="NCBI Taxonomy" id="3915"/>
    <lineage>
        <taxon>Eukaryota</taxon>
        <taxon>Viridiplantae</taxon>
        <taxon>Streptophyta</taxon>
        <taxon>Embryophyta</taxon>
        <taxon>Tracheophyta</taxon>
        <taxon>Spermatophyta</taxon>
        <taxon>Magnoliopsida</taxon>
        <taxon>eudicotyledons</taxon>
        <taxon>Gunneridae</taxon>
        <taxon>Pentapetalae</taxon>
        <taxon>rosids</taxon>
        <taxon>fabids</taxon>
        <taxon>Fabales</taxon>
        <taxon>Fabaceae</taxon>
        <taxon>Papilionoideae</taxon>
        <taxon>50 kb inversion clade</taxon>
        <taxon>NPAAA clade</taxon>
        <taxon>indigoferoid/millettioid clade</taxon>
        <taxon>Phaseoleae</taxon>
        <taxon>Vigna</taxon>
    </lineage>
</organism>
<protein>
    <submittedName>
        <fullName evidence="1">Uncharacterized protein</fullName>
    </submittedName>
</protein>
<dbReference type="PANTHER" id="PTHR31062">
    <property type="entry name" value="XYLOGLUCAN ENDOTRANSGLUCOSYLASE/HYDROLASE PROTEIN 8-RELATED"/>
    <property type="match status" value="1"/>
</dbReference>
<dbReference type="GO" id="GO:0004553">
    <property type="term" value="F:hydrolase activity, hydrolyzing O-glycosyl compounds"/>
    <property type="evidence" value="ECO:0007669"/>
    <property type="project" value="InterPro"/>
</dbReference>
<dbReference type="EMBL" id="CP144695">
    <property type="protein sequence ID" value="WVZ05485.1"/>
    <property type="molecule type" value="Genomic_DNA"/>
</dbReference>
<reference evidence="1 2" key="1">
    <citation type="journal article" date="2023" name="Life. Sci Alliance">
        <title>Evolutionary insights into 3D genome organization and epigenetic landscape of Vigna mungo.</title>
        <authorList>
            <person name="Junaid A."/>
            <person name="Singh B."/>
            <person name="Bhatia S."/>
        </authorList>
    </citation>
    <scope>NUCLEOTIDE SEQUENCE [LARGE SCALE GENOMIC DNA]</scope>
    <source>
        <strain evidence="1">Urdbean</strain>
    </source>
</reference>
<accession>A0AAQ3NAJ9</accession>
<name>A0AAQ3NAJ9_VIGMU</name>
<dbReference type="SUPFAM" id="SSF49899">
    <property type="entry name" value="Concanavalin A-like lectins/glucanases"/>
    <property type="match status" value="1"/>
</dbReference>
<proteinExistence type="predicted"/>
<sequence length="106" mass="11969">MVVDTCFSFSIDGTPIREFNNMESKGVAFPKNQSMRYTLTFGMVMTRQQGGLVKNDWSQAPFIASYRNSNADACVHWGSSSSSCSSIFISFLYHLQQCSREQDDKD</sequence>
<dbReference type="InterPro" id="IPR044791">
    <property type="entry name" value="Beta-glucanase/XTH"/>
</dbReference>
<keyword evidence="2" id="KW-1185">Reference proteome</keyword>